<evidence type="ECO:0000256" key="4">
    <source>
        <dbReference type="RuleBase" id="RU003915"/>
    </source>
</evidence>
<comment type="caution">
    <text evidence="6">The sequence shown here is derived from an EMBL/GenBank/DDBJ whole genome shotgun (WGS) entry which is preliminary data.</text>
</comment>
<dbReference type="InterPro" id="IPR001179">
    <property type="entry name" value="PPIase_FKBP_dom"/>
</dbReference>
<keyword evidence="3 4" id="KW-0413">Isomerase</keyword>
<dbReference type="NCBIfam" id="TIGR03516">
    <property type="entry name" value="ppisom_GldI"/>
    <property type="match status" value="1"/>
</dbReference>
<dbReference type="PROSITE" id="PS50059">
    <property type="entry name" value="FKBP_PPIASE"/>
    <property type="match status" value="1"/>
</dbReference>
<comment type="similarity">
    <text evidence="4">Belongs to the FKBP-type PPIase family.</text>
</comment>
<evidence type="ECO:0000313" key="6">
    <source>
        <dbReference type="EMBL" id="MCC1485166.1"/>
    </source>
</evidence>
<proteinExistence type="inferred from homology"/>
<dbReference type="Pfam" id="PF00254">
    <property type="entry name" value="FKBP_C"/>
    <property type="match status" value="1"/>
</dbReference>
<reference evidence="7" key="1">
    <citation type="submission" date="2021-03" db="EMBL/GenBank/DDBJ databases">
        <title>Genome of Cognatishimia sp. F0-27.</title>
        <authorList>
            <person name="Ping X."/>
        </authorList>
    </citation>
    <scope>NUCLEOTIDE SEQUENCE [LARGE SCALE GENOMIC DNA]</scope>
    <source>
        <strain evidence="7">E313</strain>
    </source>
</reference>
<feature type="domain" description="PPIase FKBP-type" evidence="5">
    <location>
        <begin position="89"/>
        <end position="176"/>
    </location>
</feature>
<dbReference type="SUPFAM" id="SSF54534">
    <property type="entry name" value="FKBP-like"/>
    <property type="match status" value="1"/>
</dbReference>
<evidence type="ECO:0000256" key="2">
    <source>
        <dbReference type="ARBA" id="ARBA00023110"/>
    </source>
</evidence>
<keyword evidence="2 3" id="KW-0697">Rotamase</keyword>
<accession>A0ABS8EQ82</accession>
<sequence length="181" mass="20680">MKHLLLILIITISLASCKSPEARLPESVQSGSFIKQSAERNKILIENERLKIETIIDKDSIKDYIVSENGFWYYYNTRVEKDTITPQFGDRVNFSYNVSDLNGATIYSKDEIGTKDYLMDQEILFTGLREGLKLMKPSEIITFIFPSQVAYGYYGDDNKIGTNIPIVCEVTLNTLIQNKND</sequence>
<evidence type="ECO:0000313" key="7">
    <source>
        <dbReference type="Proteomes" id="UP000778797"/>
    </source>
</evidence>
<gene>
    <name evidence="6" type="primary">gldI</name>
    <name evidence="6" type="ORF">J1C55_11240</name>
</gene>
<dbReference type="InterPro" id="IPR019869">
    <property type="entry name" value="Motility-assoc_PPIase_GldI"/>
</dbReference>
<organism evidence="6 7">
    <name type="scientific">Winogradskyella immobilis</name>
    <dbReference type="NCBI Taxonomy" id="2816852"/>
    <lineage>
        <taxon>Bacteria</taxon>
        <taxon>Pseudomonadati</taxon>
        <taxon>Bacteroidota</taxon>
        <taxon>Flavobacteriia</taxon>
        <taxon>Flavobacteriales</taxon>
        <taxon>Flavobacteriaceae</taxon>
        <taxon>Winogradskyella</taxon>
    </lineage>
</organism>
<dbReference type="Proteomes" id="UP000778797">
    <property type="component" value="Unassembled WGS sequence"/>
</dbReference>
<keyword evidence="7" id="KW-1185">Reference proteome</keyword>
<protein>
    <recommendedName>
        <fullName evidence="4">Peptidyl-prolyl cis-trans isomerase</fullName>
        <ecNumber evidence="4">5.2.1.8</ecNumber>
    </recommendedName>
</protein>
<dbReference type="PROSITE" id="PS51257">
    <property type="entry name" value="PROKAR_LIPOPROTEIN"/>
    <property type="match status" value="1"/>
</dbReference>
<reference evidence="7" key="2">
    <citation type="submission" date="2023-07" db="EMBL/GenBank/DDBJ databases">
        <title>Genome of Winogradskyella sp. E313.</title>
        <authorList>
            <person name="Zhou Y."/>
        </authorList>
    </citation>
    <scope>NUCLEOTIDE SEQUENCE [LARGE SCALE GENOMIC DNA]</scope>
    <source>
        <strain evidence="7">E313</strain>
    </source>
</reference>
<dbReference type="EC" id="5.2.1.8" evidence="4"/>
<evidence type="ECO:0000256" key="1">
    <source>
        <dbReference type="ARBA" id="ARBA00000971"/>
    </source>
</evidence>
<evidence type="ECO:0000259" key="5">
    <source>
        <dbReference type="PROSITE" id="PS50059"/>
    </source>
</evidence>
<comment type="catalytic activity">
    <reaction evidence="1 3 4">
        <text>[protein]-peptidylproline (omega=180) = [protein]-peptidylproline (omega=0)</text>
        <dbReference type="Rhea" id="RHEA:16237"/>
        <dbReference type="Rhea" id="RHEA-COMP:10747"/>
        <dbReference type="Rhea" id="RHEA-COMP:10748"/>
        <dbReference type="ChEBI" id="CHEBI:83833"/>
        <dbReference type="ChEBI" id="CHEBI:83834"/>
        <dbReference type="EC" id="5.2.1.8"/>
    </reaction>
</comment>
<dbReference type="InterPro" id="IPR046357">
    <property type="entry name" value="PPIase_dom_sf"/>
</dbReference>
<dbReference type="Gene3D" id="3.10.50.40">
    <property type="match status" value="1"/>
</dbReference>
<name>A0ABS8EQ82_9FLAO</name>
<evidence type="ECO:0000256" key="3">
    <source>
        <dbReference type="PROSITE-ProRule" id="PRU00277"/>
    </source>
</evidence>
<dbReference type="EMBL" id="JAFMPT010000016">
    <property type="protein sequence ID" value="MCC1485166.1"/>
    <property type="molecule type" value="Genomic_DNA"/>
</dbReference>
<dbReference type="RefSeq" id="WP_227477658.1">
    <property type="nucleotide sequence ID" value="NZ_JAFMPT010000016.1"/>
</dbReference>